<dbReference type="InterPro" id="IPR052374">
    <property type="entry name" value="SERAC1"/>
</dbReference>
<keyword evidence="6" id="KW-0472">Membrane</keyword>
<sequence length="745" mass="82938">MATINLEYPFLERVYTPSGAPLIDFVFVHGLNPRARNDHPFQTWTHENGTFWPRDYLPRDIPDTRVFVYGYNSTVTDARTMSTASIKDHADTLLNLVDLERKEQRAARAPKIIWVCHSLGGLVVKQALLNAHENRKYTHIRTDTCGIVFFGTPHRGAKGVELGRIAANVAKFISKGHAKNDLLRCLEENSLFTRDMSRHFKQQLEDYQIVSFVEGKEVFLGGSGPASVSHLVVDEESAILGLPGQRETTLKLDADHSQMCKVSGRGAMYRLIQGNIRDIADQVLLAERGFVPQPSTSPSSGPPLPPRMHLNSSLPYSGPPRTPNPAEAQIIGTLFKPADRDPRSVQVAKHMNEWKWDDARRVQYSIFQEHHRSLGQDHYSTLLAGYYLADIELNAGCLVKGKEWADWVCHNSQRVLGRRHELAMKSEGIAGEFLSRLGKAQEGESICSNVLARQQMQVGDDHLDTLETRRRVAVAHAQLGQRTEAIQAMTKYSESVGRVLGENHILYLASILDAAEQVLSDRLANSENSMLKRFTGSDPQAEAIEDIVKETSTRLGRHHPLTIRSMWIGGAMQSLDPDTGSSGSETLRRALATAEEYLGPDHSETLSIVGTMGIMFALRGSFTAQGYNPYMKDQGANLRTALPWLQRYLSWAEQNHGIGSPDVLTILSLIAKMYLESQQYQQAMPYFERLLASYRAAGMTVPDDVQTSIQLCRMTNPRLLMPGLGGGSGSGTSDFSKILSAFRRL</sequence>
<name>A0A3D8RXQ3_9EURO</name>
<reference evidence="8 9" key="1">
    <citation type="journal article" date="2018" name="IMA Fungus">
        <title>IMA Genome-F 9: Draft genome sequence of Annulohypoxylon stygium, Aspergillus mulundensis, Berkeleyomyces basicola (syn. Thielaviopsis basicola), Ceratocystis smalleyi, two Cercospora beticola strains, Coleophoma cylindrospora, Fusarium fracticaudum, Phialophora cf. hyalina, and Morchella septimelata.</title>
        <authorList>
            <person name="Wingfield B.D."/>
            <person name="Bills G.F."/>
            <person name="Dong Y."/>
            <person name="Huang W."/>
            <person name="Nel W.J."/>
            <person name="Swalarsk-Parry B.S."/>
            <person name="Vaghefi N."/>
            <person name="Wilken P.M."/>
            <person name="An Z."/>
            <person name="de Beer Z.W."/>
            <person name="De Vos L."/>
            <person name="Chen L."/>
            <person name="Duong T.A."/>
            <person name="Gao Y."/>
            <person name="Hammerbacher A."/>
            <person name="Kikkert J.R."/>
            <person name="Li Y."/>
            <person name="Li H."/>
            <person name="Li K."/>
            <person name="Li Q."/>
            <person name="Liu X."/>
            <person name="Ma X."/>
            <person name="Naidoo K."/>
            <person name="Pethybridge S.J."/>
            <person name="Sun J."/>
            <person name="Steenkamp E.T."/>
            <person name="van der Nest M.A."/>
            <person name="van Wyk S."/>
            <person name="Wingfield M.J."/>
            <person name="Xiong C."/>
            <person name="Yue Q."/>
            <person name="Zhang X."/>
        </authorList>
    </citation>
    <scope>NUCLEOTIDE SEQUENCE [LARGE SCALE GENOMIC DNA]</scope>
    <source>
        <strain evidence="8 9">DSM 5745</strain>
    </source>
</reference>
<evidence type="ECO:0000313" key="9">
    <source>
        <dbReference type="Proteomes" id="UP000256690"/>
    </source>
</evidence>
<proteinExistence type="predicted"/>
<evidence type="ECO:0008006" key="10">
    <source>
        <dbReference type="Google" id="ProtNLM"/>
    </source>
</evidence>
<dbReference type="Gene3D" id="1.25.40.10">
    <property type="entry name" value="Tetratricopeptide repeat domain"/>
    <property type="match status" value="2"/>
</dbReference>
<evidence type="ECO:0000256" key="6">
    <source>
        <dbReference type="ARBA" id="ARBA00023136"/>
    </source>
</evidence>
<dbReference type="Gene3D" id="3.40.50.1820">
    <property type="entry name" value="alpha/beta hydrolase"/>
    <property type="match status" value="1"/>
</dbReference>
<dbReference type="AlphaFoldDB" id="A0A3D8RXQ3"/>
<keyword evidence="4" id="KW-0256">Endoplasmic reticulum</keyword>
<dbReference type="PANTHER" id="PTHR48182">
    <property type="entry name" value="PROTEIN SERAC1"/>
    <property type="match status" value="1"/>
</dbReference>
<evidence type="ECO:0000256" key="2">
    <source>
        <dbReference type="ARBA" id="ARBA00004240"/>
    </source>
</evidence>
<evidence type="ECO:0000256" key="7">
    <source>
        <dbReference type="SAM" id="MobiDB-lite"/>
    </source>
</evidence>
<evidence type="ECO:0000256" key="1">
    <source>
        <dbReference type="ARBA" id="ARBA00004173"/>
    </source>
</evidence>
<dbReference type="OrthoDB" id="427518at2759"/>
<evidence type="ECO:0000256" key="4">
    <source>
        <dbReference type="ARBA" id="ARBA00022824"/>
    </source>
</evidence>
<keyword evidence="5" id="KW-0496">Mitochondrion</keyword>
<dbReference type="Pfam" id="PF13424">
    <property type="entry name" value="TPR_12"/>
    <property type="match status" value="1"/>
</dbReference>
<comment type="caution">
    <text evidence="8">The sequence shown here is derived from an EMBL/GenBank/DDBJ whole genome shotgun (WGS) entry which is preliminary data.</text>
</comment>
<dbReference type="InterPro" id="IPR011990">
    <property type="entry name" value="TPR-like_helical_dom_sf"/>
</dbReference>
<dbReference type="GO" id="GO:0005783">
    <property type="term" value="C:endoplasmic reticulum"/>
    <property type="evidence" value="ECO:0007669"/>
    <property type="project" value="UniProtKB-SubCell"/>
</dbReference>
<dbReference type="InterPro" id="IPR029058">
    <property type="entry name" value="AB_hydrolase_fold"/>
</dbReference>
<feature type="region of interest" description="Disordered" evidence="7">
    <location>
        <begin position="291"/>
        <end position="325"/>
    </location>
</feature>
<comment type="subcellular location">
    <subcellularLocation>
        <location evidence="2">Endoplasmic reticulum</location>
    </subcellularLocation>
    <subcellularLocation>
        <location evidence="3">Membrane</location>
    </subcellularLocation>
    <subcellularLocation>
        <location evidence="1">Mitochondrion</location>
    </subcellularLocation>
</comment>
<dbReference type="GeneID" id="38116055"/>
<gene>
    <name evidence="8" type="ORF">DSM5745_05685</name>
</gene>
<dbReference type="PANTHER" id="PTHR48182:SF2">
    <property type="entry name" value="PROTEIN SERAC1"/>
    <property type="match status" value="1"/>
</dbReference>
<organism evidence="8 9">
    <name type="scientific">Aspergillus mulundensis</name>
    <dbReference type="NCBI Taxonomy" id="1810919"/>
    <lineage>
        <taxon>Eukaryota</taxon>
        <taxon>Fungi</taxon>
        <taxon>Dikarya</taxon>
        <taxon>Ascomycota</taxon>
        <taxon>Pezizomycotina</taxon>
        <taxon>Eurotiomycetes</taxon>
        <taxon>Eurotiomycetidae</taxon>
        <taxon>Eurotiales</taxon>
        <taxon>Aspergillaceae</taxon>
        <taxon>Aspergillus</taxon>
        <taxon>Aspergillus subgen. Nidulantes</taxon>
    </lineage>
</organism>
<accession>A0A3D8RXQ3</accession>
<dbReference type="SUPFAM" id="SSF48452">
    <property type="entry name" value="TPR-like"/>
    <property type="match status" value="1"/>
</dbReference>
<dbReference type="GO" id="GO:0016020">
    <property type="term" value="C:membrane"/>
    <property type="evidence" value="ECO:0007669"/>
    <property type="project" value="UniProtKB-SubCell"/>
</dbReference>
<dbReference type="RefSeq" id="XP_026603533.1">
    <property type="nucleotide sequence ID" value="XM_026747701.1"/>
</dbReference>
<dbReference type="EMBL" id="PVWQ01000006">
    <property type="protein sequence ID" value="RDW78833.1"/>
    <property type="molecule type" value="Genomic_DNA"/>
</dbReference>
<evidence type="ECO:0000256" key="5">
    <source>
        <dbReference type="ARBA" id="ARBA00023128"/>
    </source>
</evidence>
<dbReference type="Pfam" id="PF13374">
    <property type="entry name" value="TPR_10"/>
    <property type="match status" value="1"/>
</dbReference>
<dbReference type="GO" id="GO:0005739">
    <property type="term" value="C:mitochondrion"/>
    <property type="evidence" value="ECO:0007669"/>
    <property type="project" value="UniProtKB-SubCell"/>
</dbReference>
<protein>
    <recommendedName>
        <fullName evidence="10">DUF676 domain-containing protein</fullName>
    </recommendedName>
</protein>
<evidence type="ECO:0000313" key="8">
    <source>
        <dbReference type="EMBL" id="RDW78833.1"/>
    </source>
</evidence>
<dbReference type="Proteomes" id="UP000256690">
    <property type="component" value="Unassembled WGS sequence"/>
</dbReference>
<dbReference type="SUPFAM" id="SSF53474">
    <property type="entry name" value="alpha/beta-Hydrolases"/>
    <property type="match status" value="1"/>
</dbReference>
<evidence type="ECO:0000256" key="3">
    <source>
        <dbReference type="ARBA" id="ARBA00004370"/>
    </source>
</evidence>
<keyword evidence="9" id="KW-1185">Reference proteome</keyword>